<sequence>MTPDPLDSILERSAPATRTADASSLQAMIEAARSEARPPRRRRVGIVAGALTLALVGGASFAAASSSWDWNAGMNPNRSHTYTSPTWGECELRVGNIVATNPLRQFELDRAIDDWFATEDVAAEAEPYIAGHLDVLKGDPSNASDPRAADTKYWVAVNESVWDAMSAGLRDRGFDNASISGGSGQVHCDGEQWK</sequence>
<proteinExistence type="predicted"/>
<name>A0A4R5YLE3_9MICO</name>
<feature type="region of interest" description="Disordered" evidence="1">
    <location>
        <begin position="1"/>
        <end position="22"/>
    </location>
</feature>
<evidence type="ECO:0000313" key="2">
    <source>
        <dbReference type="EMBL" id="TDL45859.1"/>
    </source>
</evidence>
<evidence type="ECO:0000313" key="3">
    <source>
        <dbReference type="Proteomes" id="UP000295633"/>
    </source>
</evidence>
<dbReference type="RefSeq" id="WP_133398947.1">
    <property type="nucleotide sequence ID" value="NZ_SMZX01000001.1"/>
</dbReference>
<dbReference type="AlphaFoldDB" id="A0A4R5YLE3"/>
<dbReference type="EMBL" id="SMZX01000001">
    <property type="protein sequence ID" value="TDL45859.1"/>
    <property type="molecule type" value="Genomic_DNA"/>
</dbReference>
<dbReference type="Proteomes" id="UP000295633">
    <property type="component" value="Unassembled WGS sequence"/>
</dbReference>
<organism evidence="2 3">
    <name type="scientific">Microbacterium oleivorans</name>
    <dbReference type="NCBI Taxonomy" id="273677"/>
    <lineage>
        <taxon>Bacteria</taxon>
        <taxon>Bacillati</taxon>
        <taxon>Actinomycetota</taxon>
        <taxon>Actinomycetes</taxon>
        <taxon>Micrococcales</taxon>
        <taxon>Microbacteriaceae</taxon>
        <taxon>Microbacterium</taxon>
    </lineage>
</organism>
<comment type="caution">
    <text evidence="2">The sequence shown here is derived from an EMBL/GenBank/DDBJ whole genome shotgun (WGS) entry which is preliminary data.</text>
</comment>
<evidence type="ECO:0000256" key="1">
    <source>
        <dbReference type="SAM" id="MobiDB-lite"/>
    </source>
</evidence>
<gene>
    <name evidence="2" type="ORF">E2R54_05300</name>
</gene>
<protein>
    <submittedName>
        <fullName evidence="2">Uncharacterized protein</fullName>
    </submittedName>
</protein>
<reference evidence="2 3" key="1">
    <citation type="submission" date="2019-03" db="EMBL/GenBank/DDBJ databases">
        <title>Genome Sequencing and Assembly of Various Microbes Isolated from Partially Reclaimed Soil and Acid Mine Drainage (AMD) Site.</title>
        <authorList>
            <person name="Steinbock B."/>
            <person name="Bechtold R."/>
            <person name="Sevigny J.L."/>
            <person name="Thomas D."/>
            <person name="Cuthill L.R."/>
            <person name="Aveiro Johannsen E.J."/>
            <person name="Thomas K."/>
            <person name="Ghosh A."/>
        </authorList>
    </citation>
    <scope>NUCLEOTIDE SEQUENCE [LARGE SCALE GENOMIC DNA]</scope>
    <source>
        <strain evidence="2 3">F-B2</strain>
    </source>
</reference>
<accession>A0A4R5YLE3</accession>